<name>A0A917I5F5_9HYPH</name>
<dbReference type="SUPFAM" id="SSF50199">
    <property type="entry name" value="Staphylococcal nuclease"/>
    <property type="match status" value="1"/>
</dbReference>
<dbReference type="PROSITE" id="PS50830">
    <property type="entry name" value="TNASE_3"/>
    <property type="match status" value="1"/>
</dbReference>
<reference evidence="2" key="2">
    <citation type="submission" date="2020-09" db="EMBL/GenBank/DDBJ databases">
        <authorList>
            <person name="Sun Q."/>
            <person name="Zhou Y."/>
        </authorList>
    </citation>
    <scope>NUCLEOTIDE SEQUENCE</scope>
    <source>
        <strain evidence="2">CGMCC 1.12214</strain>
    </source>
</reference>
<reference evidence="2" key="1">
    <citation type="journal article" date="2014" name="Int. J. Syst. Evol. Microbiol.">
        <title>Complete genome sequence of Corynebacterium casei LMG S-19264T (=DSM 44701T), isolated from a smear-ripened cheese.</title>
        <authorList>
            <consortium name="US DOE Joint Genome Institute (JGI-PGF)"/>
            <person name="Walter F."/>
            <person name="Albersmeier A."/>
            <person name="Kalinowski J."/>
            <person name="Ruckert C."/>
        </authorList>
    </citation>
    <scope>NUCLEOTIDE SEQUENCE</scope>
    <source>
        <strain evidence="2">CGMCC 1.12214</strain>
    </source>
</reference>
<dbReference type="AlphaFoldDB" id="A0A917I5F5"/>
<dbReference type="Pfam" id="PF00565">
    <property type="entry name" value="SNase"/>
    <property type="match status" value="1"/>
</dbReference>
<evidence type="ECO:0000313" key="2">
    <source>
        <dbReference type="EMBL" id="GGH14243.1"/>
    </source>
</evidence>
<dbReference type="SMART" id="SM00318">
    <property type="entry name" value="SNc"/>
    <property type="match status" value="1"/>
</dbReference>
<dbReference type="EMBL" id="BMES01000001">
    <property type="protein sequence ID" value="GGH14243.1"/>
    <property type="molecule type" value="Genomic_DNA"/>
</dbReference>
<feature type="domain" description="TNase-like" evidence="1">
    <location>
        <begin position="49"/>
        <end position="159"/>
    </location>
</feature>
<comment type="caution">
    <text evidence="2">The sequence shown here is derived from an EMBL/GenBank/DDBJ whole genome shotgun (WGS) entry which is preliminary data.</text>
</comment>
<organism evidence="2 3">
    <name type="scientific">Alsobacter metallidurans</name>
    <dbReference type="NCBI Taxonomy" id="340221"/>
    <lineage>
        <taxon>Bacteria</taxon>
        <taxon>Pseudomonadati</taxon>
        <taxon>Pseudomonadota</taxon>
        <taxon>Alphaproteobacteria</taxon>
        <taxon>Hyphomicrobiales</taxon>
        <taxon>Alsobacteraceae</taxon>
        <taxon>Alsobacter</taxon>
    </lineage>
</organism>
<evidence type="ECO:0000259" key="1">
    <source>
        <dbReference type="PROSITE" id="PS50830"/>
    </source>
</evidence>
<dbReference type="Gene3D" id="2.40.50.90">
    <property type="match status" value="1"/>
</dbReference>
<dbReference type="InterPro" id="IPR035437">
    <property type="entry name" value="SNase_OB-fold_sf"/>
</dbReference>
<dbReference type="PANTHER" id="PTHR12302">
    <property type="entry name" value="EBNA2 BINDING PROTEIN P100"/>
    <property type="match status" value="1"/>
</dbReference>
<dbReference type="Proteomes" id="UP000603912">
    <property type="component" value="Unassembled WGS sequence"/>
</dbReference>
<evidence type="ECO:0000313" key="3">
    <source>
        <dbReference type="Proteomes" id="UP000603912"/>
    </source>
</evidence>
<sequence>MAFYGVGAARFRRGLPGLLALAITAALFAAGKEVVRFLRVENVQGRVEVVDGDSLRMAGDDIRLSGIDAPELHQTCFRGAAEEPCGRAARAALLELVGRAPVTCAVSGRDRYDRKLAVCKAGEVELNRAMVRAGRAVAYGDYESEEDEARRARRGLWAGRFERPADWRARHPRPHGS</sequence>
<dbReference type="PANTHER" id="PTHR12302:SF26">
    <property type="entry name" value="BLR1266 PROTEIN"/>
    <property type="match status" value="1"/>
</dbReference>
<keyword evidence="3" id="KW-1185">Reference proteome</keyword>
<accession>A0A917I5F5</accession>
<protein>
    <recommendedName>
        <fullName evidence="1">TNase-like domain-containing protein</fullName>
    </recommendedName>
</protein>
<gene>
    <name evidence="2" type="ORF">GCM10007036_13440</name>
</gene>
<dbReference type="InterPro" id="IPR016071">
    <property type="entry name" value="Staphylococal_nuclease_OB-fold"/>
</dbReference>
<proteinExistence type="predicted"/>